<dbReference type="PANTHER" id="PTHR19932">
    <property type="entry name" value="WD REPEAT AND HMG-BOX DNA BINDING PROTEIN"/>
    <property type="match status" value="1"/>
</dbReference>
<dbReference type="EMBL" id="MCFH01000004">
    <property type="protein sequence ID" value="ORX58528.1"/>
    <property type="molecule type" value="Genomic_DNA"/>
</dbReference>
<proteinExistence type="predicted"/>
<dbReference type="InterPro" id="IPR001680">
    <property type="entry name" value="WD40_rpt"/>
</dbReference>
<dbReference type="STRING" id="1754191.A0A1Y1VL83"/>
<dbReference type="SMART" id="SM00320">
    <property type="entry name" value="WD40"/>
    <property type="match status" value="6"/>
</dbReference>
<evidence type="ECO:0000256" key="5">
    <source>
        <dbReference type="PROSITE-ProRule" id="PRU00221"/>
    </source>
</evidence>
<evidence type="ECO:0000256" key="1">
    <source>
        <dbReference type="ARBA" id="ARBA00004123"/>
    </source>
</evidence>
<evidence type="ECO:0000259" key="7">
    <source>
        <dbReference type="Pfam" id="PF12341"/>
    </source>
</evidence>
<dbReference type="AlphaFoldDB" id="A0A1Y1VL83"/>
<dbReference type="PANTHER" id="PTHR19932:SF10">
    <property type="entry name" value="WD REPEAT AND HMG-BOX DNA-BINDING PROTEIN 1"/>
    <property type="match status" value="1"/>
</dbReference>
<dbReference type="SUPFAM" id="SSF50978">
    <property type="entry name" value="WD40 repeat-like"/>
    <property type="match status" value="1"/>
</dbReference>
<evidence type="ECO:0000256" key="3">
    <source>
        <dbReference type="ARBA" id="ARBA00022737"/>
    </source>
</evidence>
<accession>A0A1Y1VL83</accession>
<comment type="subcellular location">
    <subcellularLocation>
        <location evidence="1">Nucleus</location>
    </subcellularLocation>
</comment>
<dbReference type="Pfam" id="PF20946">
    <property type="entry name" value="Ctf4_C"/>
    <property type="match status" value="1"/>
</dbReference>
<feature type="domain" description="WDHD1/CFT4 helical bundle" evidence="8">
    <location>
        <begin position="758"/>
        <end position="856"/>
    </location>
</feature>
<dbReference type="InterPro" id="IPR015943">
    <property type="entry name" value="WD40/YVTN_repeat-like_dom_sf"/>
</dbReference>
<keyword evidence="3" id="KW-0677">Repeat</keyword>
<feature type="compositionally biased region" description="Acidic residues" evidence="6">
    <location>
        <begin position="386"/>
        <end position="403"/>
    </location>
</feature>
<keyword evidence="4" id="KW-0539">Nucleus</keyword>
<evidence type="ECO:0000256" key="6">
    <source>
        <dbReference type="SAM" id="MobiDB-lite"/>
    </source>
</evidence>
<comment type="caution">
    <text evidence="10">The sequence shown here is derived from an EMBL/GenBank/DDBJ whole genome shotgun (WGS) entry which is preliminary data.</text>
</comment>
<dbReference type="GO" id="GO:0000278">
    <property type="term" value="P:mitotic cell cycle"/>
    <property type="evidence" value="ECO:0007669"/>
    <property type="project" value="TreeGrafter"/>
</dbReference>
<feature type="compositionally biased region" description="Basic and acidic residues" evidence="6">
    <location>
        <begin position="1089"/>
        <end position="1101"/>
    </location>
</feature>
<feature type="repeat" description="WD" evidence="5">
    <location>
        <begin position="50"/>
        <end position="89"/>
    </location>
</feature>
<dbReference type="InterPro" id="IPR019775">
    <property type="entry name" value="WD40_repeat_CS"/>
</dbReference>
<keyword evidence="2 5" id="KW-0853">WD repeat</keyword>
<feature type="region of interest" description="Disordered" evidence="6">
    <location>
        <begin position="1040"/>
        <end position="1101"/>
    </location>
</feature>
<dbReference type="PROSITE" id="PS50082">
    <property type="entry name" value="WD_REPEATS_2"/>
    <property type="match status" value="2"/>
</dbReference>
<evidence type="ECO:0000259" key="8">
    <source>
        <dbReference type="Pfam" id="PF20946"/>
    </source>
</evidence>
<dbReference type="InterPro" id="IPR057646">
    <property type="entry name" value="WD40_WDHD1_1st"/>
</dbReference>
<dbReference type="InterPro" id="IPR048591">
    <property type="entry name" value="WDHD1/CFT4_hel"/>
</dbReference>
<dbReference type="Proteomes" id="UP000193719">
    <property type="component" value="Unassembled WGS sequence"/>
</dbReference>
<dbReference type="PROSITE" id="PS00678">
    <property type="entry name" value="WD_REPEATS_1"/>
    <property type="match status" value="1"/>
</dbReference>
<dbReference type="OrthoDB" id="427368at2759"/>
<dbReference type="GO" id="GO:0006261">
    <property type="term" value="P:DNA-templated DNA replication"/>
    <property type="evidence" value="ECO:0007669"/>
    <property type="project" value="TreeGrafter"/>
</dbReference>
<dbReference type="Pfam" id="PF24817">
    <property type="entry name" value="WD40_WDHD1_1st"/>
    <property type="match status" value="1"/>
</dbReference>
<reference evidence="10 11" key="2">
    <citation type="submission" date="2016-08" db="EMBL/GenBank/DDBJ databases">
        <title>Pervasive Adenine N6-methylation of Active Genes in Fungi.</title>
        <authorList>
            <consortium name="DOE Joint Genome Institute"/>
            <person name="Mondo S.J."/>
            <person name="Dannebaum R.O."/>
            <person name="Kuo R.C."/>
            <person name="Labutti K."/>
            <person name="Haridas S."/>
            <person name="Kuo A."/>
            <person name="Salamov A."/>
            <person name="Ahrendt S.R."/>
            <person name="Lipzen A."/>
            <person name="Sullivan W."/>
            <person name="Andreopoulos W.B."/>
            <person name="Clum A."/>
            <person name="Lindquist E."/>
            <person name="Daum C."/>
            <person name="Ramamoorthy G.K."/>
            <person name="Gryganskyi A."/>
            <person name="Culley D."/>
            <person name="Magnuson J.K."/>
            <person name="James T.Y."/>
            <person name="O'Malley M.A."/>
            <person name="Stajich J.E."/>
            <person name="Spatafora J.W."/>
            <person name="Visel A."/>
            <person name="Grigoriev I.V."/>
        </authorList>
    </citation>
    <scope>NUCLEOTIDE SEQUENCE [LARGE SCALE GENOMIC DNA]</scope>
    <source>
        <strain evidence="11">finn</strain>
    </source>
</reference>
<dbReference type="GO" id="GO:0003682">
    <property type="term" value="F:chromatin binding"/>
    <property type="evidence" value="ECO:0007669"/>
    <property type="project" value="TreeGrafter"/>
</dbReference>
<dbReference type="InterPro" id="IPR036322">
    <property type="entry name" value="WD40_repeat_dom_sf"/>
</dbReference>
<feature type="repeat" description="WD" evidence="5">
    <location>
        <begin position="133"/>
        <end position="174"/>
    </location>
</feature>
<dbReference type="GO" id="GO:0006281">
    <property type="term" value="P:DNA repair"/>
    <property type="evidence" value="ECO:0007669"/>
    <property type="project" value="TreeGrafter"/>
</dbReference>
<feature type="domain" description="WDHD1/CFT4 second beta-propeller" evidence="7">
    <location>
        <begin position="447"/>
        <end position="748"/>
    </location>
</feature>
<feature type="compositionally biased region" description="Low complexity" evidence="6">
    <location>
        <begin position="1070"/>
        <end position="1086"/>
    </location>
</feature>
<name>A0A1Y1VL83_9FUNG</name>
<protein>
    <submittedName>
        <fullName evidence="10">WD40 repeat-like protein</fullName>
    </submittedName>
</protein>
<reference evidence="10 11" key="1">
    <citation type="submission" date="2016-08" db="EMBL/GenBank/DDBJ databases">
        <title>Genomes of anaerobic fungi encode conserved fungal cellulosomes for biomass hydrolysis.</title>
        <authorList>
            <consortium name="DOE Joint Genome Institute"/>
            <person name="Haitjema C.H."/>
            <person name="Gilmore S.P."/>
            <person name="Henske J.K."/>
            <person name="Solomon K.V."/>
            <person name="De Groot R."/>
            <person name="Kuo A."/>
            <person name="Mondo S.J."/>
            <person name="Salamov A.A."/>
            <person name="Labutti K."/>
            <person name="Zhao Z."/>
            <person name="Chiniquy J."/>
            <person name="Barry K."/>
            <person name="Brewer H.M."/>
            <person name="Purvine S.O."/>
            <person name="Wright A.T."/>
            <person name="Boxma B."/>
            <person name="Van Alen T."/>
            <person name="Hackstein J.H."/>
            <person name="Baker S.E."/>
            <person name="Grigoriev I.V."/>
            <person name="O'Malley M.A."/>
        </authorList>
    </citation>
    <scope>NUCLEOTIDE SEQUENCE [LARGE SCALE GENOMIC DNA]</scope>
    <source>
        <strain evidence="11">finn</strain>
    </source>
</reference>
<gene>
    <name evidence="10" type="ORF">BCR36DRAFT_402026</name>
</gene>
<evidence type="ECO:0000313" key="10">
    <source>
        <dbReference type="EMBL" id="ORX58528.1"/>
    </source>
</evidence>
<feature type="region of interest" description="Disordered" evidence="6">
    <location>
        <begin position="386"/>
        <end position="410"/>
    </location>
</feature>
<dbReference type="InterPro" id="IPR022100">
    <property type="entry name" value="WDHD1/CFT4_beta-prop_2nd"/>
</dbReference>
<evidence type="ECO:0000259" key="9">
    <source>
        <dbReference type="Pfam" id="PF24817"/>
    </source>
</evidence>
<dbReference type="Pfam" id="PF12341">
    <property type="entry name" value="Mcl1_mid"/>
    <property type="match status" value="1"/>
</dbReference>
<feature type="compositionally biased region" description="Low complexity" evidence="6">
    <location>
        <begin position="899"/>
        <end position="913"/>
    </location>
</feature>
<dbReference type="GO" id="GO:0043596">
    <property type="term" value="C:nuclear replication fork"/>
    <property type="evidence" value="ECO:0007669"/>
    <property type="project" value="TreeGrafter"/>
</dbReference>
<organism evidence="10 11">
    <name type="scientific">Piromyces finnis</name>
    <dbReference type="NCBI Taxonomy" id="1754191"/>
    <lineage>
        <taxon>Eukaryota</taxon>
        <taxon>Fungi</taxon>
        <taxon>Fungi incertae sedis</taxon>
        <taxon>Chytridiomycota</taxon>
        <taxon>Chytridiomycota incertae sedis</taxon>
        <taxon>Neocallimastigomycetes</taxon>
        <taxon>Neocallimastigales</taxon>
        <taxon>Neocallimastigaceae</taxon>
        <taxon>Piromyces</taxon>
    </lineage>
</organism>
<keyword evidence="11" id="KW-1185">Reference proteome</keyword>
<feature type="domain" description="WDHD1 first WD40" evidence="9">
    <location>
        <begin position="10"/>
        <end position="297"/>
    </location>
</feature>
<evidence type="ECO:0000256" key="4">
    <source>
        <dbReference type="ARBA" id="ARBA00023242"/>
    </source>
</evidence>
<dbReference type="PROSITE" id="PS50294">
    <property type="entry name" value="WD_REPEATS_REGION"/>
    <property type="match status" value="1"/>
</dbReference>
<evidence type="ECO:0000313" key="11">
    <source>
        <dbReference type="Proteomes" id="UP000193719"/>
    </source>
</evidence>
<evidence type="ECO:0000256" key="2">
    <source>
        <dbReference type="ARBA" id="ARBA00022574"/>
    </source>
</evidence>
<feature type="region of interest" description="Disordered" evidence="6">
    <location>
        <begin position="861"/>
        <end position="913"/>
    </location>
</feature>
<sequence>MKAQINTELIHEGCANDLCYSSKGKCIITVGDDHKIKIKNIKNDIESKVLDNHISKVTSLDMFERIFVTGSEDGTVKLFEYPGGKYEKTLTRFSLPVRSVCFSPDGRRVAVASDELKVRIINILDISNSIITIENLDNKIKSLRFDPSGKYLISIDSNGLIKIWDISKSEPSVVDNNPTVTSIFSKDQEKCDIVWNSNKKHFALPGNNNDILVLSGKDWSLLYKFESKALKPITSLAWSANSWYMAGIDCDSNILIWRTQDKKLLAKYKHSFQPIKLSWNPKDNDLAFVDDGGNLNIWSGCKQYLDNLKSETNFPVNINDEETEVENVSENIIKDNKNDMNYLFNLFGDIEAEEDTNIKESPKPENDIQMVEADPNQNKETIDVEDSYSEDEGIDDFVEDDDGAGYSERGYDAPISMKKFRSKHKHKAVRFETEEYKQPYSLVDPQEAFQPGSTPLLKSNGGGSNKKYLAFNMLGSVSSVRHDEEISTIHVEYHDRSILRPYSFTDHRNYSMASLCEHGAVFACEGNGKNNLKSTLFFKPVETWATESDWYLEMNDDENIKVVALTNKGVVAATDKKYIRFFTFSGFQKQILSIKGKIVSMSGNSLNNQLFIVYHNGNVFDGDQSLEYMLYDSDNYKVIKKDELPISQNSTLEWIGFTEYGIPATYDSEGVGRILVKHLDYQWIPVIDTSFLNKNKDGDSIAKQFNDTTYWAVGMTEKHLLCVILKGSDHYLQFQKPIVSEINLKVPLLQLDTQDGMIEERIYRTNLFMNINRNQNNDIINDDVEDSKYAKEDLELDKLLLTLIMNACKVGNIQRALDLTSTLRLIASVEKAVLIAVRYHLSSLAERMQLIQEAKLTKQKERELNKNKRKRMLSNKYINDQSDDEPPASPELLEMPEEYNNNSNNNDNNNIDDNIDDNYVNNMNYIKKGNVMKKDNVSKKILNREIGKKTFNQHYKNVSENKRNPFAVEIKSPKPKHTSSTLLDALQHVQNEQQNKVKKRKAILNNTMSDGSLPEKRMRNSVNSSIVGFFDVDQSKKVMKNKQDKLSSSAVSSTSNVEPEEEPHIEDANNEINNINNESLLESNNNKNDQTEEKEKNVTNKHAILEKFKFKGKEKI</sequence>
<dbReference type="Gene3D" id="2.130.10.10">
    <property type="entry name" value="YVTN repeat-like/Quinoprotein amine dehydrogenase"/>
    <property type="match status" value="2"/>
</dbReference>